<evidence type="ECO:0000313" key="1">
    <source>
        <dbReference type="EMBL" id="ANP36044.1"/>
    </source>
</evidence>
<sequence length="41" mass="4817">MEIFRVRPSDGRKMVMGVPQESSIKCILSVLWEKPHLEHDH</sequence>
<keyword evidence="2" id="KW-1185">Reference proteome</keyword>
<accession>A0A1B0ZPN7</accession>
<dbReference type="Proteomes" id="UP000092565">
    <property type="component" value="Chromosome"/>
</dbReference>
<dbReference type="AlphaFoldDB" id="A0A1B0ZPN7"/>
<protein>
    <submittedName>
        <fullName evidence="1">Uncharacterized protein</fullName>
    </submittedName>
</protein>
<organism evidence="1 2">
    <name type="scientific">Phaeobacter gallaeciensis</name>
    <dbReference type="NCBI Taxonomy" id="60890"/>
    <lineage>
        <taxon>Bacteria</taxon>
        <taxon>Pseudomonadati</taxon>
        <taxon>Pseudomonadota</taxon>
        <taxon>Alphaproteobacteria</taxon>
        <taxon>Rhodobacterales</taxon>
        <taxon>Roseobacteraceae</taxon>
        <taxon>Phaeobacter</taxon>
    </lineage>
</organism>
<evidence type="ECO:0000313" key="2">
    <source>
        <dbReference type="Proteomes" id="UP000092565"/>
    </source>
</evidence>
<name>A0A1B0ZPN7_9RHOB</name>
<dbReference type="EMBL" id="CP015124">
    <property type="protein sequence ID" value="ANP36044.1"/>
    <property type="molecule type" value="Genomic_DNA"/>
</dbReference>
<proteinExistence type="predicted"/>
<reference evidence="1 2" key="1">
    <citation type="submission" date="2016-04" db="EMBL/GenBank/DDBJ databases">
        <authorList>
            <person name="Evans L.H."/>
            <person name="Alamgir A."/>
            <person name="Owens N."/>
            <person name="Weber N.D."/>
            <person name="Virtaneva K."/>
            <person name="Barbian K."/>
            <person name="Babar A."/>
            <person name="Rosenke K."/>
        </authorList>
    </citation>
    <scope>NUCLEOTIDE SEQUENCE [LARGE SCALE GENOMIC DNA]</scope>
    <source>
        <strain evidence="1 2">JL2886</strain>
    </source>
</reference>
<gene>
    <name evidence="1" type="ORF">JL2886_01123</name>
</gene>